<dbReference type="Proteomes" id="UP000886042">
    <property type="component" value="Unassembled WGS sequence"/>
</dbReference>
<name>A0A7C3G4H2_9PROT</name>
<sequence>MSQWRLDRTVSLGIILALAIQTGGALMWSGAAEARIHSLEAAFTSDRPVVERLARLEEQMRTAQQSLERIEHRLEQYEE</sequence>
<gene>
    <name evidence="1" type="ORF">ENJ46_00495</name>
</gene>
<organism evidence="1">
    <name type="scientific">Hellea balneolensis</name>
    <dbReference type="NCBI Taxonomy" id="287478"/>
    <lineage>
        <taxon>Bacteria</taxon>
        <taxon>Pseudomonadati</taxon>
        <taxon>Pseudomonadota</taxon>
        <taxon>Alphaproteobacteria</taxon>
        <taxon>Maricaulales</taxon>
        <taxon>Robiginitomaculaceae</taxon>
        <taxon>Hellea</taxon>
    </lineage>
</organism>
<dbReference type="AlphaFoldDB" id="A0A7C3G4H2"/>
<protein>
    <submittedName>
        <fullName evidence="1">Uncharacterized protein</fullName>
    </submittedName>
</protein>
<proteinExistence type="predicted"/>
<evidence type="ECO:0000313" key="1">
    <source>
        <dbReference type="EMBL" id="HFB54373.1"/>
    </source>
</evidence>
<accession>A0A7C3G4H2</accession>
<reference evidence="1" key="1">
    <citation type="journal article" date="2020" name="mSystems">
        <title>Genome- and Community-Level Interaction Insights into Carbon Utilization and Element Cycling Functions of Hydrothermarchaeota in Hydrothermal Sediment.</title>
        <authorList>
            <person name="Zhou Z."/>
            <person name="Liu Y."/>
            <person name="Xu W."/>
            <person name="Pan J."/>
            <person name="Luo Z.H."/>
            <person name="Li M."/>
        </authorList>
    </citation>
    <scope>NUCLEOTIDE SEQUENCE [LARGE SCALE GENOMIC DNA]</scope>
    <source>
        <strain evidence="1">HyVt-489</strain>
    </source>
</reference>
<dbReference type="EMBL" id="DRMN01000035">
    <property type="protein sequence ID" value="HFB54373.1"/>
    <property type="molecule type" value="Genomic_DNA"/>
</dbReference>
<comment type="caution">
    <text evidence="1">The sequence shown here is derived from an EMBL/GenBank/DDBJ whole genome shotgun (WGS) entry which is preliminary data.</text>
</comment>